<dbReference type="AlphaFoldDB" id="A0A5C6PGV9"/>
<reference evidence="1 2" key="1">
    <citation type="submission" date="2019-04" db="EMBL/GenBank/DDBJ databases">
        <title>Chromosome genome assembly for Takifugu flavidus.</title>
        <authorList>
            <person name="Xiao S."/>
        </authorList>
    </citation>
    <scope>NUCLEOTIDE SEQUENCE [LARGE SCALE GENOMIC DNA]</scope>
    <source>
        <strain evidence="1">HTHZ2018</strain>
        <tissue evidence="1">Muscle</tissue>
    </source>
</reference>
<gene>
    <name evidence="1" type="ORF">D4764_12G0010170</name>
</gene>
<proteinExistence type="predicted"/>
<protein>
    <recommendedName>
        <fullName evidence="3">Endonuclease/exonuclease/phosphatase domain-containing protein</fullName>
    </recommendedName>
</protein>
<dbReference type="SUPFAM" id="SSF56219">
    <property type="entry name" value="DNase I-like"/>
    <property type="match status" value="1"/>
</dbReference>
<dbReference type="EMBL" id="RHFK02000004">
    <property type="protein sequence ID" value="TWW77627.1"/>
    <property type="molecule type" value="Genomic_DNA"/>
</dbReference>
<organism evidence="1 2">
    <name type="scientific">Takifugu flavidus</name>
    <name type="common">sansaifugu</name>
    <dbReference type="NCBI Taxonomy" id="433684"/>
    <lineage>
        <taxon>Eukaryota</taxon>
        <taxon>Metazoa</taxon>
        <taxon>Chordata</taxon>
        <taxon>Craniata</taxon>
        <taxon>Vertebrata</taxon>
        <taxon>Euteleostomi</taxon>
        <taxon>Actinopterygii</taxon>
        <taxon>Neopterygii</taxon>
        <taxon>Teleostei</taxon>
        <taxon>Neoteleostei</taxon>
        <taxon>Acanthomorphata</taxon>
        <taxon>Eupercaria</taxon>
        <taxon>Tetraodontiformes</taxon>
        <taxon>Tetradontoidea</taxon>
        <taxon>Tetraodontidae</taxon>
        <taxon>Takifugu</taxon>
    </lineage>
</organism>
<name>A0A5C6PGV9_9TELE</name>
<keyword evidence="2" id="KW-1185">Reference proteome</keyword>
<dbReference type="InterPro" id="IPR036691">
    <property type="entry name" value="Endo/exonu/phosph_ase_sf"/>
</dbReference>
<dbReference type="Proteomes" id="UP000324091">
    <property type="component" value="Chromosome 12"/>
</dbReference>
<evidence type="ECO:0000313" key="2">
    <source>
        <dbReference type="Proteomes" id="UP000324091"/>
    </source>
</evidence>
<accession>A0A5C6PGV9</accession>
<dbReference type="Gene3D" id="3.60.10.10">
    <property type="entry name" value="Endonuclease/exonuclease/phosphatase"/>
    <property type="match status" value="1"/>
</dbReference>
<evidence type="ECO:0000313" key="1">
    <source>
        <dbReference type="EMBL" id="TWW77627.1"/>
    </source>
</evidence>
<comment type="caution">
    <text evidence="1">The sequence shown here is derived from an EMBL/GenBank/DDBJ whole genome shotgun (WGS) entry which is preliminary data.</text>
</comment>
<evidence type="ECO:0008006" key="3">
    <source>
        <dbReference type="Google" id="ProtNLM"/>
    </source>
</evidence>
<sequence>MLLGDFNAHVGNNSVTWKGVIGRNGLPDQKQSGVQLLEFCASRSLAITNTMFELKVVHRCSWHHDSLGRRSMIDFIVVSADLRPYVLETRVKRGAELSTDHYLVSFDRVPRAVGDIESEWAMFHSAIVEAVVAARPLVLVVAGGRGQLAHTVLGVHGELLTSSGAIIQWWKEYFQELLNPTNTYPQGGTESDDQEVDHPISRAEVAEVVKQLPSGGAP</sequence>